<dbReference type="Pfam" id="PF01476">
    <property type="entry name" value="LysM"/>
    <property type="match status" value="1"/>
</dbReference>
<dbReference type="EMBL" id="LDZY01000003">
    <property type="protein sequence ID" value="KLU66967.1"/>
    <property type="molecule type" value="Genomic_DNA"/>
</dbReference>
<dbReference type="STRING" id="476652.DEAC_c09010"/>
<dbReference type="SMART" id="SM00257">
    <property type="entry name" value="LysM"/>
    <property type="match status" value="1"/>
</dbReference>
<organism evidence="2 3">
    <name type="scientific">Desulfosporosinus acididurans</name>
    <dbReference type="NCBI Taxonomy" id="476652"/>
    <lineage>
        <taxon>Bacteria</taxon>
        <taxon>Bacillati</taxon>
        <taxon>Bacillota</taxon>
        <taxon>Clostridia</taxon>
        <taxon>Eubacteriales</taxon>
        <taxon>Desulfitobacteriaceae</taxon>
        <taxon>Desulfosporosinus</taxon>
    </lineage>
</organism>
<dbReference type="RefSeq" id="WP_083995897.1">
    <property type="nucleotide sequence ID" value="NZ_LDZY01000003.1"/>
</dbReference>
<name>A0A0J1FUI1_9FIRM</name>
<dbReference type="SUPFAM" id="SSF54106">
    <property type="entry name" value="LysM domain"/>
    <property type="match status" value="1"/>
</dbReference>
<dbReference type="AlphaFoldDB" id="A0A0J1FUI1"/>
<evidence type="ECO:0000313" key="2">
    <source>
        <dbReference type="EMBL" id="KLU66967.1"/>
    </source>
</evidence>
<dbReference type="CDD" id="cd00118">
    <property type="entry name" value="LysM"/>
    <property type="match status" value="1"/>
</dbReference>
<feature type="domain" description="LysM" evidence="1">
    <location>
        <begin position="1"/>
        <end position="46"/>
    </location>
</feature>
<dbReference type="Proteomes" id="UP000036356">
    <property type="component" value="Unassembled WGS sequence"/>
</dbReference>
<proteinExistence type="predicted"/>
<evidence type="ECO:0000259" key="1">
    <source>
        <dbReference type="PROSITE" id="PS51782"/>
    </source>
</evidence>
<dbReference type="PATRIC" id="fig|476652.3.peg.926"/>
<dbReference type="InterPro" id="IPR018392">
    <property type="entry name" value="LysM"/>
</dbReference>
<accession>A0A0J1FUI1</accession>
<keyword evidence="3" id="KW-1185">Reference proteome</keyword>
<protein>
    <submittedName>
        <fullName evidence="2">Chlorophenol reductase</fullName>
    </submittedName>
</protein>
<sequence>MYHYVRRGDTLHKIAQCHGTSVRRLISLNPQISNPNYIYPGQRIRVH</sequence>
<dbReference type="InterPro" id="IPR036779">
    <property type="entry name" value="LysM_dom_sf"/>
</dbReference>
<evidence type="ECO:0000313" key="3">
    <source>
        <dbReference type="Proteomes" id="UP000036356"/>
    </source>
</evidence>
<dbReference type="PROSITE" id="PS51782">
    <property type="entry name" value="LYSM"/>
    <property type="match status" value="1"/>
</dbReference>
<dbReference type="Gene3D" id="3.10.350.10">
    <property type="entry name" value="LysM domain"/>
    <property type="match status" value="1"/>
</dbReference>
<reference evidence="2 3" key="1">
    <citation type="submission" date="2015-06" db="EMBL/GenBank/DDBJ databases">
        <title>Draft genome of the moderately acidophilic sulfate reducer Candidatus Desulfosporosinus acididurans strain M1.</title>
        <authorList>
            <person name="Poehlein A."/>
            <person name="Petzsch P."/>
            <person name="Johnson B.D."/>
            <person name="Schloemann M."/>
            <person name="Daniel R."/>
            <person name="Muehling M."/>
        </authorList>
    </citation>
    <scope>NUCLEOTIDE SEQUENCE [LARGE SCALE GENOMIC DNA]</scope>
    <source>
        <strain evidence="2 3">M1</strain>
    </source>
</reference>
<comment type="caution">
    <text evidence="2">The sequence shown here is derived from an EMBL/GenBank/DDBJ whole genome shotgun (WGS) entry which is preliminary data.</text>
</comment>
<gene>
    <name evidence="2" type="ORF">DEAC_c09010</name>
</gene>